<feature type="transmembrane region" description="Helical" evidence="1">
    <location>
        <begin position="282"/>
        <end position="305"/>
    </location>
</feature>
<feature type="transmembrane region" description="Helical" evidence="1">
    <location>
        <begin position="122"/>
        <end position="146"/>
    </location>
</feature>
<keyword evidence="1" id="KW-0472">Membrane</keyword>
<feature type="transmembrane region" description="Helical" evidence="1">
    <location>
        <begin position="259"/>
        <end position="275"/>
    </location>
</feature>
<feature type="transmembrane region" description="Helical" evidence="1">
    <location>
        <begin position="14"/>
        <end position="35"/>
    </location>
</feature>
<protein>
    <submittedName>
        <fullName evidence="2">FIG00761799: membrane protein</fullName>
    </submittedName>
</protein>
<evidence type="ECO:0000256" key="1">
    <source>
        <dbReference type="SAM" id="Phobius"/>
    </source>
</evidence>
<reference evidence="2" key="1">
    <citation type="submission" date="2020-02" db="EMBL/GenBank/DDBJ databases">
        <authorList>
            <person name="Meier V. D."/>
        </authorList>
    </citation>
    <scope>NUCLEOTIDE SEQUENCE</scope>
    <source>
        <strain evidence="2">AVDCRST_MAG28</strain>
    </source>
</reference>
<sequence length="306" mass="33318">MMVRVGASLGGGPALWGVLISLVATAFALYFLYRIAEKLKGKAVARVTTFAFAFFPTAFFLNAPFTEALFVAFAAGSMWSAHVRRDLLLAGILGALAAATRNSGILLLIPLGYEWLRNRQEFGWRGAAEICIVPSGLVAYAAFLWYRFGDPLIFADAQTVYWGRELTNPITTMQDAWTGARNGFSYILDPAALFLDPAASPALGASGFVNIVFLALFLVLMAVGFFVLPPGLSLYSFFAMLLHILTPSPLIPLLGLPRFMLEVFPLFLVLGILLARSRPAFVAWLLVSGGLGMALTTMFVTWRWVA</sequence>
<feature type="transmembrane region" description="Helical" evidence="1">
    <location>
        <begin position="203"/>
        <end position="227"/>
    </location>
</feature>
<dbReference type="AlphaFoldDB" id="A0A6J4RBY6"/>
<feature type="transmembrane region" description="Helical" evidence="1">
    <location>
        <begin position="47"/>
        <end position="75"/>
    </location>
</feature>
<accession>A0A6J4RBY6</accession>
<keyword evidence="1" id="KW-1133">Transmembrane helix</keyword>
<gene>
    <name evidence="2" type="ORF">AVDCRST_MAG28-3931</name>
</gene>
<name>A0A6J4RBY6_9ACTN</name>
<dbReference type="EMBL" id="CADCVE010000099">
    <property type="protein sequence ID" value="CAA9464813.1"/>
    <property type="molecule type" value="Genomic_DNA"/>
</dbReference>
<feature type="transmembrane region" description="Helical" evidence="1">
    <location>
        <begin position="87"/>
        <end position="110"/>
    </location>
</feature>
<evidence type="ECO:0000313" key="2">
    <source>
        <dbReference type="EMBL" id="CAA9464813.1"/>
    </source>
</evidence>
<keyword evidence="1" id="KW-0812">Transmembrane</keyword>
<organism evidence="2">
    <name type="scientific">uncultured Rubrobacteraceae bacterium</name>
    <dbReference type="NCBI Taxonomy" id="349277"/>
    <lineage>
        <taxon>Bacteria</taxon>
        <taxon>Bacillati</taxon>
        <taxon>Actinomycetota</taxon>
        <taxon>Rubrobacteria</taxon>
        <taxon>Rubrobacterales</taxon>
        <taxon>Rubrobacteraceae</taxon>
        <taxon>environmental samples</taxon>
    </lineage>
</organism>
<proteinExistence type="predicted"/>